<dbReference type="Proteomes" id="UP000198510">
    <property type="component" value="Unassembled WGS sequence"/>
</dbReference>
<keyword evidence="3" id="KW-1185">Reference proteome</keyword>
<keyword evidence="1" id="KW-0812">Transmembrane</keyword>
<dbReference type="EMBL" id="FNFO01000003">
    <property type="protein sequence ID" value="SDK80893.1"/>
    <property type="molecule type" value="Genomic_DNA"/>
</dbReference>
<evidence type="ECO:0000313" key="3">
    <source>
        <dbReference type="Proteomes" id="UP000198510"/>
    </source>
</evidence>
<name>A0A1G9EXT0_9BACT</name>
<keyword evidence="1" id="KW-1133">Transmembrane helix</keyword>
<accession>A0A1G9EXT0</accession>
<protein>
    <submittedName>
        <fullName evidence="2">Virus attachment protein p12 family protein</fullName>
    </submittedName>
</protein>
<feature type="transmembrane region" description="Helical" evidence="1">
    <location>
        <begin position="6"/>
        <end position="23"/>
    </location>
</feature>
<organism evidence="2 3">
    <name type="scientific">Catalinimonas alkaloidigena</name>
    <dbReference type="NCBI Taxonomy" id="1075417"/>
    <lineage>
        <taxon>Bacteria</taxon>
        <taxon>Pseudomonadati</taxon>
        <taxon>Bacteroidota</taxon>
        <taxon>Cytophagia</taxon>
        <taxon>Cytophagales</taxon>
        <taxon>Catalimonadaceae</taxon>
        <taxon>Catalinimonas</taxon>
    </lineage>
</organism>
<dbReference type="STRING" id="1075417.SAMN05421823_103615"/>
<reference evidence="2 3" key="1">
    <citation type="submission" date="2016-10" db="EMBL/GenBank/DDBJ databases">
        <authorList>
            <person name="de Groot N.N."/>
        </authorList>
    </citation>
    <scope>NUCLEOTIDE SEQUENCE [LARGE SCALE GENOMIC DNA]</scope>
    <source>
        <strain evidence="2 3">DSM 25186</strain>
    </source>
</reference>
<sequence length="59" mass="6519">MWQYAIIALLFLAAAFYLGRMFWRSFLKRDASAGCGGGCAKCQAAAKFNDIPLPQSNTR</sequence>
<proteinExistence type="predicted"/>
<dbReference type="AlphaFoldDB" id="A0A1G9EXT0"/>
<keyword evidence="1" id="KW-0472">Membrane</keyword>
<dbReference type="Pfam" id="PF12669">
    <property type="entry name" value="FeoB_associated"/>
    <property type="match status" value="1"/>
</dbReference>
<dbReference type="RefSeq" id="WP_089681608.1">
    <property type="nucleotide sequence ID" value="NZ_FNFO01000003.1"/>
</dbReference>
<gene>
    <name evidence="2" type="ORF">SAMN05421823_103615</name>
</gene>
<evidence type="ECO:0000256" key="1">
    <source>
        <dbReference type="SAM" id="Phobius"/>
    </source>
</evidence>
<evidence type="ECO:0000313" key="2">
    <source>
        <dbReference type="EMBL" id="SDK80893.1"/>
    </source>
</evidence>